<reference evidence="1" key="1">
    <citation type="submission" date="2018-02" db="EMBL/GenBank/DDBJ databases">
        <title>Rhizophora mucronata_Transcriptome.</title>
        <authorList>
            <person name="Meera S.P."/>
            <person name="Sreeshan A."/>
            <person name="Augustine A."/>
        </authorList>
    </citation>
    <scope>NUCLEOTIDE SEQUENCE</scope>
    <source>
        <tissue evidence="1">Leaf</tissue>
    </source>
</reference>
<name>A0A2P2QEA1_RHIMU</name>
<proteinExistence type="predicted"/>
<sequence length="14" mass="1700">MTLNHFAENLIFYS</sequence>
<protein>
    <submittedName>
        <fullName evidence="1">Uncharacterized protein</fullName>
    </submittedName>
</protein>
<evidence type="ECO:0000313" key="1">
    <source>
        <dbReference type="EMBL" id="MBX65197.1"/>
    </source>
</evidence>
<organism evidence="1">
    <name type="scientific">Rhizophora mucronata</name>
    <name type="common">Asiatic mangrove</name>
    <dbReference type="NCBI Taxonomy" id="61149"/>
    <lineage>
        <taxon>Eukaryota</taxon>
        <taxon>Viridiplantae</taxon>
        <taxon>Streptophyta</taxon>
        <taxon>Embryophyta</taxon>
        <taxon>Tracheophyta</taxon>
        <taxon>Spermatophyta</taxon>
        <taxon>Magnoliopsida</taxon>
        <taxon>eudicotyledons</taxon>
        <taxon>Gunneridae</taxon>
        <taxon>Pentapetalae</taxon>
        <taxon>rosids</taxon>
        <taxon>fabids</taxon>
        <taxon>Malpighiales</taxon>
        <taxon>Rhizophoraceae</taxon>
        <taxon>Rhizophora</taxon>
    </lineage>
</organism>
<accession>A0A2P2QEA1</accession>
<dbReference type="EMBL" id="GGEC01084713">
    <property type="protein sequence ID" value="MBX65197.1"/>
    <property type="molecule type" value="Transcribed_RNA"/>
</dbReference>